<dbReference type="PATRIC" id="fig|29311.18.peg.3429"/>
<feature type="domain" description="PE" evidence="1">
    <location>
        <begin position="4"/>
        <end position="94"/>
    </location>
</feature>
<keyword evidence="3" id="KW-1185">Reference proteome</keyword>
<dbReference type="Proteomes" id="UP000036334">
    <property type="component" value="Unassembled WGS sequence"/>
</dbReference>
<name>A0A0I9XFS3_9MYCO</name>
<comment type="caution">
    <text evidence="2">The sequence shown here is derived from an EMBL/GenBank/DDBJ whole genome shotgun (WGS) entry which is preliminary data.</text>
</comment>
<evidence type="ECO:0000313" key="3">
    <source>
        <dbReference type="Proteomes" id="UP000036334"/>
    </source>
</evidence>
<accession>A0A0I9XFS3</accession>
<dbReference type="Pfam" id="PF00934">
    <property type="entry name" value="PE"/>
    <property type="match status" value="1"/>
</dbReference>
<protein>
    <recommendedName>
        <fullName evidence="1">PE domain-containing protein</fullName>
    </recommendedName>
</protein>
<dbReference type="InterPro" id="IPR000084">
    <property type="entry name" value="PE-PGRS_N"/>
</dbReference>
<organism evidence="2 3">
    <name type="scientific">Mycobacterium haemophilum</name>
    <dbReference type="NCBI Taxonomy" id="29311"/>
    <lineage>
        <taxon>Bacteria</taxon>
        <taxon>Bacillati</taxon>
        <taxon>Actinomycetota</taxon>
        <taxon>Actinomycetes</taxon>
        <taxon>Mycobacteriales</taxon>
        <taxon>Mycobacteriaceae</taxon>
        <taxon>Mycobacterium</taxon>
    </lineage>
</organism>
<sequence>MPYMSVALEAMESAALLVEHVRNHTVDSNAAAAPRTIGVVPPAADRVSRKVAVHLAKHAVNYQEISAESATILDRFATALLDSANAYSDTEAENREGFV</sequence>
<proteinExistence type="predicted"/>
<dbReference type="Gene3D" id="1.10.287.850">
    <property type="entry name" value="HP0062-like domain"/>
    <property type="match status" value="1"/>
</dbReference>
<evidence type="ECO:0000259" key="1">
    <source>
        <dbReference type="Pfam" id="PF00934"/>
    </source>
</evidence>
<dbReference type="EMBL" id="LDPR01000033">
    <property type="protein sequence ID" value="KLO34129.1"/>
    <property type="molecule type" value="Genomic_DNA"/>
</dbReference>
<dbReference type="InterPro" id="IPR038332">
    <property type="entry name" value="PPE_sf"/>
</dbReference>
<dbReference type="RefSeq" id="WP_047316807.1">
    <property type="nucleotide sequence ID" value="NZ_LDPQ01000040.1"/>
</dbReference>
<dbReference type="AlphaFoldDB" id="A0A0I9XFS3"/>
<dbReference type="STRING" id="1202450.B586_02140"/>
<reference evidence="2 3" key="1">
    <citation type="submission" date="2015-05" db="EMBL/GenBank/DDBJ databases">
        <title>Genome sequence of Mycobacterium haemophilum.</title>
        <authorList>
            <person name="Greninger A.L."/>
            <person name="Cunningham G."/>
            <person name="Miller S."/>
        </authorList>
    </citation>
    <scope>NUCLEOTIDE SEQUENCE [LARGE SCALE GENOMIC DNA]</scope>
    <source>
        <strain evidence="3">UC1</strain>
    </source>
</reference>
<gene>
    <name evidence="2" type="ORF">ABH38_19835</name>
</gene>
<dbReference type="SUPFAM" id="SSF140459">
    <property type="entry name" value="PE/PPE dimer-like"/>
    <property type="match status" value="1"/>
</dbReference>
<evidence type="ECO:0000313" key="2">
    <source>
        <dbReference type="EMBL" id="KLO34129.1"/>
    </source>
</evidence>